<organism evidence="2 3">
    <name type="scientific">Mycetohabitans endofungorum</name>
    <dbReference type="NCBI Taxonomy" id="417203"/>
    <lineage>
        <taxon>Bacteria</taxon>
        <taxon>Pseudomonadati</taxon>
        <taxon>Pseudomonadota</taxon>
        <taxon>Betaproteobacteria</taxon>
        <taxon>Burkholderiales</taxon>
        <taxon>Burkholderiaceae</taxon>
        <taxon>Mycetohabitans</taxon>
    </lineage>
</organism>
<protein>
    <submittedName>
        <fullName evidence="2">Uncharacterized protein</fullName>
    </submittedName>
</protein>
<name>A0A2P5KCN3_9BURK</name>
<accession>A0A2P5KCN3</accession>
<gene>
    <name evidence="2" type="ORF">B0O95_103152</name>
</gene>
<keyword evidence="3" id="KW-1185">Reference proteome</keyword>
<dbReference type="Proteomes" id="UP000243096">
    <property type="component" value="Unassembled WGS sequence"/>
</dbReference>
<dbReference type="EMBL" id="PRDW01000003">
    <property type="protein sequence ID" value="PPB84462.1"/>
    <property type="molecule type" value="Genomic_DNA"/>
</dbReference>
<keyword evidence="1" id="KW-0472">Membrane</keyword>
<evidence type="ECO:0000256" key="1">
    <source>
        <dbReference type="SAM" id="Phobius"/>
    </source>
</evidence>
<evidence type="ECO:0000313" key="2">
    <source>
        <dbReference type="EMBL" id="PPB84462.1"/>
    </source>
</evidence>
<comment type="caution">
    <text evidence="2">The sequence shown here is derived from an EMBL/GenBank/DDBJ whole genome shotgun (WGS) entry which is preliminary data.</text>
</comment>
<keyword evidence="1" id="KW-0812">Transmembrane</keyword>
<keyword evidence="1" id="KW-1133">Transmembrane helix</keyword>
<feature type="transmembrane region" description="Helical" evidence="1">
    <location>
        <begin position="12"/>
        <end position="32"/>
    </location>
</feature>
<sequence>MRRSRSAGRSRKSAAEITWGPTAVLALAYYWALFLSG</sequence>
<evidence type="ECO:0000313" key="3">
    <source>
        <dbReference type="Proteomes" id="UP000243096"/>
    </source>
</evidence>
<dbReference type="AlphaFoldDB" id="A0A2P5KCN3"/>
<proteinExistence type="predicted"/>
<reference evidence="2 3" key="1">
    <citation type="submission" date="2018-01" db="EMBL/GenBank/DDBJ databases">
        <title>Genomic Encyclopedia of Type Strains, Phase III (KMG-III): the genomes of soil and plant-associated and newly described type strains.</title>
        <authorList>
            <person name="Whitman W."/>
        </authorList>
    </citation>
    <scope>NUCLEOTIDE SEQUENCE [LARGE SCALE GENOMIC DNA]</scope>
    <source>
        <strain evidence="2 3">HKI456</strain>
    </source>
</reference>